<feature type="compositionally biased region" description="Polar residues" evidence="1">
    <location>
        <begin position="48"/>
        <end position="79"/>
    </location>
</feature>
<sequence length="695" mass="76387">MSHFFNDDVKNNSTYISLPQSEVDDLDDVGCDLNASDWDMSPLDDHQSQTPMQSMGSPQGSLQVDANDVATNLASNNDDMPTGSDFVAPSTQNLSVNATTDPNGNGASISLLSNSNEHKSVDDTIDLNSDNLNGNGPASSNLNMNGLGNNQANRHGTLPQNASAPSLDTPLPSPSVSQFQLSKDAGKRAKKYKEVALILNGYSMPTARSLDRLNQCYLQNDAETVNNLFDFKRAGGTTDTQKKMARAAILGMIAQGSPLDEISAARDAMVAAFNDGDSADKENVAKAIKEILFEAGNSNVNILMNLREDPRLPQLGPTAFAGSNRLIRQHEKLESQLENLWMDYREHQRDQSNEVASIKSNAIGRIFEQSAPLDRAHADLRDFLGSVNNNNQALPVPVRNALARFDNELNGLSNEQKDVLKYCSGDQGAQAGRDSAFPNLLGLCVFLEHKRNQLDLPHNFFQAAGEVYNALTNNQADRDARLQDTVERYANTHRGQVFRNGLAQEMAPELHKLQQESIQMHTQVQAKDQQIRNQMNDVENRFTGVRARENATLFGQGGTLSPYSNVFNDIVGNGSNAGNRNITEGLQAIIPFLRARNESRVMLVDRLSRLDSTEKQRLNQLWQLPNFRAVDASVNQEERKSNIRSILAAHILSTQPKNANGGISDQSFQALEKLEVSLGGLNIAHLQVEIEKLNR</sequence>
<feature type="compositionally biased region" description="Polar residues" evidence="1">
    <location>
        <begin position="89"/>
        <end position="115"/>
    </location>
</feature>
<evidence type="ECO:0000313" key="3">
    <source>
        <dbReference type="Proteomes" id="UP000318626"/>
    </source>
</evidence>
<feature type="compositionally biased region" description="Polar residues" evidence="1">
    <location>
        <begin position="126"/>
        <end position="137"/>
    </location>
</feature>
<protein>
    <submittedName>
        <fullName evidence="2">Uncharacterized protein</fullName>
    </submittedName>
</protein>
<evidence type="ECO:0000313" key="2">
    <source>
        <dbReference type="EMBL" id="QDU76685.1"/>
    </source>
</evidence>
<dbReference type="RefSeq" id="WP_144974985.1">
    <property type="nucleotide sequence ID" value="NZ_CP036289.1"/>
</dbReference>
<dbReference type="Proteomes" id="UP000318626">
    <property type="component" value="Chromosome"/>
</dbReference>
<feature type="region of interest" description="Disordered" evidence="1">
    <location>
        <begin position="34"/>
        <end position="178"/>
    </location>
</feature>
<name>A0A518CBS5_9BACT</name>
<reference evidence="3" key="1">
    <citation type="submission" date="2019-02" db="EMBL/GenBank/DDBJ databases">
        <title>Deep-cultivation of Planctomycetes and their phenomic and genomic characterization uncovers novel biology.</title>
        <authorList>
            <person name="Wiegand S."/>
            <person name="Jogler M."/>
            <person name="Boedeker C."/>
            <person name="Pinto D."/>
            <person name="Vollmers J."/>
            <person name="Rivas-Marin E."/>
            <person name="Kohn T."/>
            <person name="Peeters S.H."/>
            <person name="Heuer A."/>
            <person name="Rast P."/>
            <person name="Oberbeckmann S."/>
            <person name="Bunk B."/>
            <person name="Jeske O."/>
            <person name="Meyerdierks A."/>
            <person name="Storesund J.E."/>
            <person name="Kallscheuer N."/>
            <person name="Luecker S."/>
            <person name="Lage O.M."/>
            <person name="Pohl T."/>
            <person name="Merkel B.J."/>
            <person name="Hornburger P."/>
            <person name="Mueller R.-W."/>
            <person name="Bruemmer F."/>
            <person name="Labrenz M."/>
            <person name="Spormann A.M."/>
            <person name="Op den Camp H."/>
            <person name="Overmann J."/>
            <person name="Amann R."/>
            <person name="Jetten M.S.M."/>
            <person name="Mascher T."/>
            <person name="Medema M.H."/>
            <person name="Devos D.P."/>
            <person name="Kaster A.-K."/>
            <person name="Ovreas L."/>
            <person name="Rohde M."/>
            <person name="Galperin M.Y."/>
            <person name="Jogler C."/>
        </authorList>
    </citation>
    <scope>NUCLEOTIDE SEQUENCE [LARGE SCALE GENOMIC DNA]</scope>
    <source>
        <strain evidence="3">Pan97</strain>
    </source>
</reference>
<accession>A0A518CBS5</accession>
<evidence type="ECO:0000256" key="1">
    <source>
        <dbReference type="SAM" id="MobiDB-lite"/>
    </source>
</evidence>
<organism evidence="2 3">
    <name type="scientific">Bremerella volcania</name>
    <dbReference type="NCBI Taxonomy" id="2527984"/>
    <lineage>
        <taxon>Bacteria</taxon>
        <taxon>Pseudomonadati</taxon>
        <taxon>Planctomycetota</taxon>
        <taxon>Planctomycetia</taxon>
        <taxon>Pirellulales</taxon>
        <taxon>Pirellulaceae</taxon>
        <taxon>Bremerella</taxon>
    </lineage>
</organism>
<proteinExistence type="predicted"/>
<dbReference type="KEGG" id="bvo:Pan97_37400"/>
<dbReference type="EMBL" id="CP036289">
    <property type="protein sequence ID" value="QDU76685.1"/>
    <property type="molecule type" value="Genomic_DNA"/>
</dbReference>
<keyword evidence="3" id="KW-1185">Reference proteome</keyword>
<feature type="compositionally biased region" description="Low complexity" evidence="1">
    <location>
        <begin position="138"/>
        <end position="153"/>
    </location>
</feature>
<dbReference type="AlphaFoldDB" id="A0A518CBS5"/>
<gene>
    <name evidence="2" type="ORF">Pan97_37400</name>
</gene>